<dbReference type="SUPFAM" id="SSF54637">
    <property type="entry name" value="Thioesterase/thiol ester dehydrase-isomerase"/>
    <property type="match status" value="1"/>
</dbReference>
<dbReference type="GO" id="GO:0047617">
    <property type="term" value="F:fatty acyl-CoA hydrolase activity"/>
    <property type="evidence" value="ECO:0007669"/>
    <property type="project" value="InterPro"/>
</dbReference>
<dbReference type="Proteomes" id="UP000655225">
    <property type="component" value="Unassembled WGS sequence"/>
</dbReference>
<evidence type="ECO:0000256" key="1">
    <source>
        <dbReference type="ARBA" id="ARBA00022801"/>
    </source>
</evidence>
<evidence type="ECO:0000313" key="3">
    <source>
        <dbReference type="Proteomes" id="UP000655225"/>
    </source>
</evidence>
<name>A0A834YNK3_TETSI</name>
<keyword evidence="3" id="KW-1185">Reference proteome</keyword>
<dbReference type="EMBL" id="JABCRI010000019">
    <property type="protein sequence ID" value="KAF8388956.1"/>
    <property type="molecule type" value="Genomic_DNA"/>
</dbReference>
<proteinExistence type="predicted"/>
<keyword evidence="1" id="KW-0378">Hydrolase</keyword>
<protein>
    <recommendedName>
        <fullName evidence="4">Thioesterase domain-containing protein</fullName>
    </recommendedName>
</protein>
<evidence type="ECO:0008006" key="4">
    <source>
        <dbReference type="Google" id="ProtNLM"/>
    </source>
</evidence>
<dbReference type="InterPro" id="IPR029069">
    <property type="entry name" value="HotDog_dom_sf"/>
</dbReference>
<dbReference type="PANTHER" id="PTHR21660">
    <property type="entry name" value="THIOESTERASE SUPERFAMILY MEMBER-RELATED"/>
    <property type="match status" value="1"/>
</dbReference>
<dbReference type="AlphaFoldDB" id="A0A834YNK3"/>
<dbReference type="InterPro" id="IPR039298">
    <property type="entry name" value="ACOT13"/>
</dbReference>
<organism evidence="2 3">
    <name type="scientific">Tetracentron sinense</name>
    <name type="common">Spur-leaf</name>
    <dbReference type="NCBI Taxonomy" id="13715"/>
    <lineage>
        <taxon>Eukaryota</taxon>
        <taxon>Viridiplantae</taxon>
        <taxon>Streptophyta</taxon>
        <taxon>Embryophyta</taxon>
        <taxon>Tracheophyta</taxon>
        <taxon>Spermatophyta</taxon>
        <taxon>Magnoliopsida</taxon>
        <taxon>Trochodendrales</taxon>
        <taxon>Trochodendraceae</taxon>
        <taxon>Tetracentron</taxon>
    </lineage>
</organism>
<accession>A0A834YNK3</accession>
<gene>
    <name evidence="2" type="ORF">HHK36_025640</name>
</gene>
<sequence length="157" mass="17289">MYYSFPREREREKMGEVPRERAKEWLEDLAAGRLGQEIETLAHRGIQILQAKRGSILCNFIIPERLSDKDGNWHVGAIATLIDAIGAAAIVSSVGLIKASVHFDVSYFSTAKIHDAIPLSTLHGSGMKESCISVSQVKPLYPGFLSPEDLLLVKSLV</sequence>
<dbReference type="Gene3D" id="3.10.129.10">
    <property type="entry name" value="Hotdog Thioesterase"/>
    <property type="match status" value="1"/>
</dbReference>
<comment type="caution">
    <text evidence="2">The sequence shown here is derived from an EMBL/GenBank/DDBJ whole genome shotgun (WGS) entry which is preliminary data.</text>
</comment>
<dbReference type="OrthoDB" id="46529at2759"/>
<evidence type="ECO:0000313" key="2">
    <source>
        <dbReference type="EMBL" id="KAF8388956.1"/>
    </source>
</evidence>
<reference evidence="2 3" key="1">
    <citation type="submission" date="2020-04" db="EMBL/GenBank/DDBJ databases">
        <title>Plant Genome Project.</title>
        <authorList>
            <person name="Zhang R.-G."/>
        </authorList>
    </citation>
    <scope>NUCLEOTIDE SEQUENCE [LARGE SCALE GENOMIC DNA]</scope>
    <source>
        <strain evidence="2">YNK0</strain>
        <tissue evidence="2">Leaf</tissue>
    </source>
</reference>
<dbReference type="PANTHER" id="PTHR21660:SF1">
    <property type="entry name" value="ACYL-COENZYME A THIOESTERASE 13"/>
    <property type="match status" value="1"/>
</dbReference>